<evidence type="ECO:0000256" key="1">
    <source>
        <dbReference type="ARBA" id="ARBA00005298"/>
    </source>
</evidence>
<organism evidence="5 6">
    <name type="scientific">Penicillium brasilianum</name>
    <dbReference type="NCBI Taxonomy" id="104259"/>
    <lineage>
        <taxon>Eukaryota</taxon>
        <taxon>Fungi</taxon>
        <taxon>Dikarya</taxon>
        <taxon>Ascomycota</taxon>
        <taxon>Pezizomycotina</taxon>
        <taxon>Eurotiomycetes</taxon>
        <taxon>Eurotiomycetidae</taxon>
        <taxon>Eurotiales</taxon>
        <taxon>Aspergillaceae</taxon>
        <taxon>Penicillium</taxon>
    </lineage>
</organism>
<dbReference type="GO" id="GO:0030674">
    <property type="term" value="F:protein-macromolecule adaptor activity"/>
    <property type="evidence" value="ECO:0007669"/>
    <property type="project" value="TreeGrafter"/>
</dbReference>
<dbReference type="GO" id="GO:0070086">
    <property type="term" value="P:ubiquitin-dependent endocytosis"/>
    <property type="evidence" value="ECO:0007669"/>
    <property type="project" value="TreeGrafter"/>
</dbReference>
<dbReference type="GO" id="GO:0005886">
    <property type="term" value="C:plasma membrane"/>
    <property type="evidence" value="ECO:0007669"/>
    <property type="project" value="TreeGrafter"/>
</dbReference>
<sequence length="422" mass="47093">MSLTICLDNQPPQYSGNETLRGQVTLQCFKPIEINEIRLTFSGVSEAKVQKVKGSVAPAGSYRSKCVLFEKDRVLAHPDGQFFNTGTYSWPFELQFPSHAESQTKASNWSEATSFRSDENHPLPPTFAAKCEDALRKLDCTIAYRIHAQAFKPAGFMGKRSPYASEVLPLQFMPPLGKADVLDVENPERTSRHQKEQIFQLRSMLLLQEYRGRTLGIQNRLRSWFSPGQLPRFSFRVSFSCPTRMAQSTPLSCLLEITPLMEDSSVSLPPVILMQSLHITLVSRTSARSGPSLMGSLFGEVDERIEILSRASLDMAVSGMIDLTEKFGSLIFRPTDVSFGTFNVARTYRLCVVGRFECVGKVFDFQVPDLPVNITPGNNGARIQDPERILNDEILPSYTAFTPGSESIAYPEDTKGHNQTQG</sequence>
<dbReference type="PANTHER" id="PTHR11188">
    <property type="entry name" value="ARRESTIN DOMAIN CONTAINING PROTEIN"/>
    <property type="match status" value="1"/>
</dbReference>
<evidence type="ECO:0000313" key="6">
    <source>
        <dbReference type="Proteomes" id="UP000190744"/>
    </source>
</evidence>
<dbReference type="InterPro" id="IPR050357">
    <property type="entry name" value="Arrestin_domain-protein"/>
</dbReference>
<dbReference type="Proteomes" id="UP000190744">
    <property type="component" value="Unassembled WGS sequence"/>
</dbReference>
<feature type="domain" description="Arrestin-like N-terminal" evidence="4">
    <location>
        <begin position="4"/>
        <end position="102"/>
    </location>
</feature>
<dbReference type="GO" id="GO:0005829">
    <property type="term" value="C:cytosol"/>
    <property type="evidence" value="ECO:0007669"/>
    <property type="project" value="TreeGrafter"/>
</dbReference>
<comment type="caution">
    <text evidence="5">The sequence shown here is derived from an EMBL/GenBank/DDBJ whole genome shotgun (WGS) entry which is preliminary data.</text>
</comment>
<dbReference type="InterPro" id="IPR011021">
    <property type="entry name" value="Arrestin-like_N"/>
</dbReference>
<keyword evidence="2" id="KW-0833">Ubl conjugation pathway</keyword>
<comment type="similarity">
    <text evidence="1">Belongs to the arrestin family.</text>
</comment>
<dbReference type="Gene3D" id="2.60.40.640">
    <property type="match status" value="1"/>
</dbReference>
<dbReference type="InterPro" id="IPR014756">
    <property type="entry name" value="Ig_E-set"/>
</dbReference>
<reference evidence="6" key="1">
    <citation type="submission" date="2015-09" db="EMBL/GenBank/DDBJ databases">
        <authorList>
            <person name="Fill T.P."/>
            <person name="Baretta J.F."/>
            <person name="de Almeida L.G."/>
            <person name="Rocha M."/>
            <person name="de Souza D.H."/>
            <person name="Malavazi I."/>
            <person name="Cerdeira L.T."/>
            <person name="Hong H."/>
            <person name="Samborskyy M."/>
            <person name="de Vasconcelos A.T."/>
            <person name="Leadlay P."/>
            <person name="Rodrigues-Filho E."/>
        </authorList>
    </citation>
    <scope>NUCLEOTIDE SEQUENCE [LARGE SCALE GENOMIC DNA]</scope>
    <source>
        <strain evidence="6">LaBioMMi 136</strain>
    </source>
</reference>
<protein>
    <recommendedName>
        <fullName evidence="4">Arrestin-like N-terminal domain-containing protein</fullName>
    </recommendedName>
</protein>
<dbReference type="PANTHER" id="PTHR11188:SF17">
    <property type="entry name" value="FI21816P1"/>
    <property type="match status" value="1"/>
</dbReference>
<evidence type="ECO:0000256" key="3">
    <source>
        <dbReference type="ARBA" id="ARBA00038766"/>
    </source>
</evidence>
<accession>A0A1S9RW36</accession>
<evidence type="ECO:0000313" key="5">
    <source>
        <dbReference type="EMBL" id="OOQ89717.1"/>
    </source>
</evidence>
<dbReference type="InterPro" id="IPR014752">
    <property type="entry name" value="Arrestin-like_C"/>
</dbReference>
<evidence type="ECO:0000256" key="2">
    <source>
        <dbReference type="ARBA" id="ARBA00022786"/>
    </source>
</evidence>
<dbReference type="AlphaFoldDB" id="A0A1S9RW36"/>
<proteinExistence type="inferred from homology"/>
<dbReference type="EMBL" id="LJBN01000103">
    <property type="protein sequence ID" value="OOQ89717.1"/>
    <property type="molecule type" value="Genomic_DNA"/>
</dbReference>
<dbReference type="GO" id="GO:0031625">
    <property type="term" value="F:ubiquitin protein ligase binding"/>
    <property type="evidence" value="ECO:0007669"/>
    <property type="project" value="TreeGrafter"/>
</dbReference>
<gene>
    <name evidence="5" type="ORF">PEBR_07062</name>
</gene>
<evidence type="ECO:0000259" key="4">
    <source>
        <dbReference type="Pfam" id="PF00339"/>
    </source>
</evidence>
<comment type="subunit">
    <text evidence="3">Interacts with hulA.</text>
</comment>
<dbReference type="CDD" id="cd22952">
    <property type="entry name" value="ART10-like"/>
    <property type="match status" value="1"/>
</dbReference>
<dbReference type="Pfam" id="PF00339">
    <property type="entry name" value="Arrestin_N"/>
    <property type="match status" value="1"/>
</dbReference>
<dbReference type="SUPFAM" id="SSF81296">
    <property type="entry name" value="E set domains"/>
    <property type="match status" value="1"/>
</dbReference>
<name>A0A1S9RW36_PENBI</name>